<sequence>HKRYPTFENDHMTKRDFFRILIKIFALYSIILTVFTWIPSNLMYTFYNFELMPILAGLGFTLLAFLIYYFLIKKTDQIIDFIKLDKGFDNEKIEFGGLETNKILMLGIILIGGLLLISNLTDFIQYSFLAFKNNVQKGGLNIFLNEAGTDYFNWTFSGINIITGYLLLTNYEKVAKWLNRKEKNVG</sequence>
<feature type="transmembrane region" description="Helical" evidence="1">
    <location>
        <begin position="103"/>
        <end position="131"/>
    </location>
</feature>
<dbReference type="Proteomes" id="UP001597011">
    <property type="component" value="Unassembled WGS sequence"/>
</dbReference>
<comment type="caution">
    <text evidence="2">The sequence shown here is derived from an EMBL/GenBank/DDBJ whole genome shotgun (WGS) entry which is preliminary data.</text>
</comment>
<dbReference type="EMBL" id="JBHTIB010000048">
    <property type="protein sequence ID" value="MFD0837548.1"/>
    <property type="molecule type" value="Genomic_DNA"/>
</dbReference>
<keyword evidence="1" id="KW-0472">Membrane</keyword>
<proteinExistence type="predicted"/>
<keyword evidence="1" id="KW-1133">Transmembrane helix</keyword>
<evidence type="ECO:0000313" key="3">
    <source>
        <dbReference type="Proteomes" id="UP001597011"/>
    </source>
</evidence>
<evidence type="ECO:0000313" key="2">
    <source>
        <dbReference type="EMBL" id="MFD0837548.1"/>
    </source>
</evidence>
<keyword evidence="1" id="KW-0812">Transmembrane</keyword>
<dbReference type="RefSeq" id="WP_379944256.1">
    <property type="nucleotide sequence ID" value="NZ_JBHTIB010000048.1"/>
</dbReference>
<evidence type="ECO:0000256" key="1">
    <source>
        <dbReference type="SAM" id="Phobius"/>
    </source>
</evidence>
<feature type="transmembrane region" description="Helical" evidence="1">
    <location>
        <begin position="51"/>
        <end position="71"/>
    </location>
</feature>
<feature type="non-terminal residue" evidence="2">
    <location>
        <position position="1"/>
    </location>
</feature>
<feature type="transmembrane region" description="Helical" evidence="1">
    <location>
        <begin position="151"/>
        <end position="171"/>
    </location>
</feature>
<gene>
    <name evidence="2" type="ORF">ACFQ0I_17355</name>
</gene>
<protein>
    <submittedName>
        <fullName evidence="2">Uncharacterized protein</fullName>
    </submittedName>
</protein>
<feature type="transmembrane region" description="Helical" evidence="1">
    <location>
        <begin position="20"/>
        <end position="39"/>
    </location>
</feature>
<keyword evidence="3" id="KW-1185">Reference proteome</keyword>
<accession>A0ABW3BY37</accession>
<organism evidence="2 3">
    <name type="scientific">Mariniflexile aquimaris</name>
    <dbReference type="NCBI Taxonomy" id="881009"/>
    <lineage>
        <taxon>Bacteria</taxon>
        <taxon>Pseudomonadati</taxon>
        <taxon>Bacteroidota</taxon>
        <taxon>Flavobacteriia</taxon>
        <taxon>Flavobacteriales</taxon>
        <taxon>Flavobacteriaceae</taxon>
        <taxon>Mariniflexile</taxon>
    </lineage>
</organism>
<reference evidence="3" key="1">
    <citation type="journal article" date="2019" name="Int. J. Syst. Evol. Microbiol.">
        <title>The Global Catalogue of Microorganisms (GCM) 10K type strain sequencing project: providing services to taxonomists for standard genome sequencing and annotation.</title>
        <authorList>
            <consortium name="The Broad Institute Genomics Platform"/>
            <consortium name="The Broad Institute Genome Sequencing Center for Infectious Disease"/>
            <person name="Wu L."/>
            <person name="Ma J."/>
        </authorList>
    </citation>
    <scope>NUCLEOTIDE SEQUENCE [LARGE SCALE GENOMIC DNA]</scope>
    <source>
        <strain evidence="3">CCUG 60529</strain>
    </source>
</reference>
<name>A0ABW3BY37_9FLAO</name>